<dbReference type="Pfam" id="PF03256">
    <property type="entry name" value="ANAPC10"/>
    <property type="match status" value="1"/>
</dbReference>
<evidence type="ECO:0000259" key="6">
    <source>
        <dbReference type="PROSITE" id="PS51284"/>
    </source>
</evidence>
<comment type="similarity">
    <text evidence="1">Belongs to the APC10 family.</text>
</comment>
<dbReference type="VEuPathDB" id="PlasmoDB:PGAL8A_00532200"/>
<dbReference type="EMBL" id="CVMV01000110">
    <property type="protein sequence ID" value="CRG97744.1"/>
    <property type="molecule type" value="Genomic_DNA"/>
</dbReference>
<dbReference type="FunFam" id="2.60.120.260:FF:000132">
    <property type="entry name" value="Anaphase promoting complex subunit 10"/>
    <property type="match status" value="1"/>
</dbReference>
<dbReference type="PANTHER" id="PTHR12936">
    <property type="entry name" value="ANAPHASE-PROMOTING COMPLEX 10"/>
    <property type="match status" value="1"/>
</dbReference>
<evidence type="ECO:0000256" key="4">
    <source>
        <dbReference type="ARBA" id="ARBA00022786"/>
    </source>
</evidence>
<name>A0A1J1GZ74_PLAGA</name>
<evidence type="ECO:0000313" key="7">
    <source>
        <dbReference type="EMBL" id="CRG97744.1"/>
    </source>
</evidence>
<comment type="caution">
    <text evidence="7">The sequence shown here is derived from an EMBL/GenBank/DDBJ whole genome shotgun (WGS) entry which is preliminary data.</text>
</comment>
<reference evidence="7" key="1">
    <citation type="submission" date="2015-04" db="EMBL/GenBank/DDBJ databases">
        <authorList>
            <consortium name="Pathogen Informatics"/>
        </authorList>
    </citation>
    <scope>NUCLEOTIDE SEQUENCE [LARGE SCALE GENOMIC DNA]</scope>
    <source>
        <strain evidence="7">8A</strain>
    </source>
</reference>
<keyword evidence="2" id="KW-0132">Cell division</keyword>
<dbReference type="SMART" id="SM01337">
    <property type="entry name" value="APC10"/>
    <property type="match status" value="1"/>
</dbReference>
<proteinExistence type="inferred from homology"/>
<dbReference type="GO" id="GO:0070979">
    <property type="term" value="P:protein K11-linked ubiquitination"/>
    <property type="evidence" value="ECO:0007669"/>
    <property type="project" value="TreeGrafter"/>
</dbReference>
<dbReference type="InterPro" id="IPR004939">
    <property type="entry name" value="APC_su10/DOC_dom"/>
</dbReference>
<dbReference type="PROSITE" id="PS51284">
    <property type="entry name" value="DOC"/>
    <property type="match status" value="1"/>
</dbReference>
<dbReference type="InterPro" id="IPR008979">
    <property type="entry name" value="Galactose-bd-like_sf"/>
</dbReference>
<dbReference type="CDD" id="cd08366">
    <property type="entry name" value="APC10"/>
    <property type="match status" value="1"/>
</dbReference>
<dbReference type="GO" id="GO:0051301">
    <property type="term" value="P:cell division"/>
    <property type="evidence" value="ECO:0007669"/>
    <property type="project" value="UniProtKB-KW"/>
</dbReference>
<protein>
    <recommendedName>
        <fullName evidence="6">DOC domain-containing protein</fullName>
    </recommendedName>
</protein>
<evidence type="ECO:0000256" key="5">
    <source>
        <dbReference type="ARBA" id="ARBA00023306"/>
    </source>
</evidence>
<gene>
    <name evidence="7" type="ORF">PGAL8A_00532200</name>
</gene>
<accession>A0A1J1GZ74</accession>
<keyword evidence="8" id="KW-1185">Reference proteome</keyword>
<dbReference type="OrthoDB" id="24948at2759"/>
<dbReference type="Proteomes" id="UP000220797">
    <property type="component" value="Unassembled WGS sequence"/>
</dbReference>
<evidence type="ECO:0000256" key="2">
    <source>
        <dbReference type="ARBA" id="ARBA00022618"/>
    </source>
</evidence>
<evidence type="ECO:0000313" key="8">
    <source>
        <dbReference type="Proteomes" id="UP000220797"/>
    </source>
</evidence>
<dbReference type="GO" id="GO:0031145">
    <property type="term" value="P:anaphase-promoting complex-dependent catabolic process"/>
    <property type="evidence" value="ECO:0007669"/>
    <property type="project" value="InterPro"/>
</dbReference>
<evidence type="ECO:0000256" key="3">
    <source>
        <dbReference type="ARBA" id="ARBA00022776"/>
    </source>
</evidence>
<dbReference type="AlphaFoldDB" id="A0A1J1GZ74"/>
<keyword evidence="5" id="KW-0131">Cell cycle</keyword>
<dbReference type="GeneID" id="39733855"/>
<keyword evidence="3" id="KW-0498">Mitosis</keyword>
<dbReference type="GO" id="GO:0005680">
    <property type="term" value="C:anaphase-promoting complex"/>
    <property type="evidence" value="ECO:0007669"/>
    <property type="project" value="InterPro"/>
</dbReference>
<keyword evidence="4" id="KW-0833">Ubl conjugation pathway</keyword>
<organism evidence="7 8">
    <name type="scientific">Plasmodium gallinaceum</name>
    <dbReference type="NCBI Taxonomy" id="5849"/>
    <lineage>
        <taxon>Eukaryota</taxon>
        <taxon>Sar</taxon>
        <taxon>Alveolata</taxon>
        <taxon>Apicomplexa</taxon>
        <taxon>Aconoidasida</taxon>
        <taxon>Haemosporida</taxon>
        <taxon>Plasmodiidae</taxon>
        <taxon>Plasmodium</taxon>
        <taxon>Plasmodium (Haemamoeba)</taxon>
    </lineage>
</organism>
<dbReference type="Gene3D" id="2.60.120.260">
    <property type="entry name" value="Galactose-binding domain-like"/>
    <property type="match status" value="1"/>
</dbReference>
<evidence type="ECO:0000256" key="1">
    <source>
        <dbReference type="ARBA" id="ARBA00006762"/>
    </source>
</evidence>
<dbReference type="RefSeq" id="XP_028530545.1">
    <property type="nucleotide sequence ID" value="XM_028674164.1"/>
</dbReference>
<feature type="domain" description="DOC" evidence="6">
    <location>
        <begin position="100"/>
        <end position="293"/>
    </location>
</feature>
<dbReference type="InterPro" id="IPR016901">
    <property type="entry name" value="APC10/Doc1"/>
</dbReference>
<dbReference type="OMA" id="IYCRCLQ"/>
<dbReference type="PANTHER" id="PTHR12936:SF0">
    <property type="entry name" value="ANAPHASE-PROMOTING COMPLEX SUBUNIT 10"/>
    <property type="match status" value="1"/>
</dbReference>
<sequence>MYKNKYELRGNSEFFYENEYENEHNDEYSIESEDWHEDEKDNYDDNYLEENYDESENEEIFNTLNSNYKNKIKRRYNNNSLLNLIGELNVLTNEMPSNWTNDEKIMKKKKKLPKINLDKKYIEVGCLGFWKSSSSKNKFDLTNLKDNNVNTYWQSSSLAPHTITIHFIKLTKISKIYLLFNYLLDESYTPYEISIKIGNDENHLEFLYSTFCDIHKYSLNNPFWFIIDVKNITPLSYLYNYNTNFFKNNDFIYCRCLQIIILSSQHNGKDTRIRQIKIFGPNYSLYKYDKMLI</sequence>
<dbReference type="SUPFAM" id="SSF49785">
    <property type="entry name" value="Galactose-binding domain-like"/>
    <property type="match status" value="1"/>
</dbReference>